<dbReference type="SUPFAM" id="SSF54637">
    <property type="entry name" value="Thioesterase/thiol ester dehydrase-isomerase"/>
    <property type="match status" value="1"/>
</dbReference>
<keyword evidence="5" id="KW-1185">Reference proteome</keyword>
<dbReference type="Gene3D" id="3.10.129.10">
    <property type="entry name" value="Hotdog Thioesterase"/>
    <property type="match status" value="1"/>
</dbReference>
<keyword evidence="2" id="KW-0378">Hydrolase</keyword>
<reference evidence="4 5" key="1">
    <citation type="submission" date="2020-04" db="EMBL/GenBank/DDBJ databases">
        <title>Zoogloea sp. G-4-1-14 isolated from soil.</title>
        <authorList>
            <person name="Dahal R.H."/>
        </authorList>
    </citation>
    <scope>NUCLEOTIDE SEQUENCE [LARGE SCALE GENOMIC DNA]</scope>
    <source>
        <strain evidence="4 5">G-4-1-14</strain>
    </source>
</reference>
<dbReference type="Pfam" id="PF03061">
    <property type="entry name" value="4HBT"/>
    <property type="match status" value="1"/>
</dbReference>
<accession>A0A848G6L0</accession>
<proteinExistence type="inferred from homology"/>
<evidence type="ECO:0000313" key="5">
    <source>
        <dbReference type="Proteomes" id="UP000580043"/>
    </source>
</evidence>
<dbReference type="RefSeq" id="WP_169146089.1">
    <property type="nucleotide sequence ID" value="NZ_JABBGA010000008.1"/>
</dbReference>
<dbReference type="GO" id="GO:0047617">
    <property type="term" value="F:fatty acyl-CoA hydrolase activity"/>
    <property type="evidence" value="ECO:0007669"/>
    <property type="project" value="TreeGrafter"/>
</dbReference>
<dbReference type="InterPro" id="IPR014166">
    <property type="entry name" value="Tol-Pal_acyl-CoA_thioesterase"/>
</dbReference>
<dbReference type="InterPro" id="IPR050563">
    <property type="entry name" value="4-hydroxybenzoyl-CoA_TE"/>
</dbReference>
<evidence type="ECO:0000256" key="2">
    <source>
        <dbReference type="ARBA" id="ARBA00022801"/>
    </source>
</evidence>
<dbReference type="Proteomes" id="UP000580043">
    <property type="component" value="Unassembled WGS sequence"/>
</dbReference>
<feature type="domain" description="Thioesterase" evidence="3">
    <location>
        <begin position="30"/>
        <end position="112"/>
    </location>
</feature>
<dbReference type="InterPro" id="IPR029069">
    <property type="entry name" value="HotDog_dom_sf"/>
</dbReference>
<sequence>MHASIHPASGERKAFISLPVRVYYEDTDAGGVVYYANYLKFCERARTDGLRALGFEQARLAAEADLIFVVRRVQAEYLQAARLDDLLEVTATIERLGGASVVFDQQIRRHDQLIFEARVTIACVSASAGRPTPIPPAVRAQFATLV</sequence>
<comment type="caution">
    <text evidence="4">The sequence shown here is derived from an EMBL/GenBank/DDBJ whole genome shotgun (WGS) entry which is preliminary data.</text>
</comment>
<evidence type="ECO:0000313" key="4">
    <source>
        <dbReference type="EMBL" id="NML26556.1"/>
    </source>
</evidence>
<gene>
    <name evidence="4" type="primary">ybgC</name>
    <name evidence="4" type="ORF">HHL15_12445</name>
</gene>
<evidence type="ECO:0000256" key="1">
    <source>
        <dbReference type="ARBA" id="ARBA00005953"/>
    </source>
</evidence>
<name>A0A848G6L0_9RHOO</name>
<dbReference type="CDD" id="cd00586">
    <property type="entry name" value="4HBT"/>
    <property type="match status" value="1"/>
</dbReference>
<organism evidence="4 5">
    <name type="scientific">Zoogloea dura</name>
    <dbReference type="NCBI Taxonomy" id="2728840"/>
    <lineage>
        <taxon>Bacteria</taxon>
        <taxon>Pseudomonadati</taxon>
        <taxon>Pseudomonadota</taxon>
        <taxon>Betaproteobacteria</taxon>
        <taxon>Rhodocyclales</taxon>
        <taxon>Zoogloeaceae</taxon>
        <taxon>Zoogloea</taxon>
    </lineage>
</organism>
<evidence type="ECO:0000259" key="3">
    <source>
        <dbReference type="Pfam" id="PF03061"/>
    </source>
</evidence>
<dbReference type="FunFam" id="3.10.129.10:FF:000004">
    <property type="entry name" value="Tol-pal system-associated acyl-CoA thioesterase"/>
    <property type="match status" value="1"/>
</dbReference>
<dbReference type="InterPro" id="IPR006684">
    <property type="entry name" value="YbgC/YbaW"/>
</dbReference>
<dbReference type="InterPro" id="IPR006683">
    <property type="entry name" value="Thioestr_dom"/>
</dbReference>
<dbReference type="PIRSF" id="PIRSF003230">
    <property type="entry name" value="YbgC"/>
    <property type="match status" value="1"/>
</dbReference>
<comment type="similarity">
    <text evidence="1">Belongs to the 4-hydroxybenzoyl-CoA thioesterase family.</text>
</comment>
<dbReference type="PANTHER" id="PTHR31793">
    <property type="entry name" value="4-HYDROXYBENZOYL-COA THIOESTERASE FAMILY MEMBER"/>
    <property type="match status" value="1"/>
</dbReference>
<protein>
    <submittedName>
        <fullName evidence="4">Tol-pal system-associated acyl-CoA thioesterase</fullName>
    </submittedName>
</protein>
<dbReference type="NCBIfam" id="TIGR00051">
    <property type="entry name" value="YbgC/FadM family acyl-CoA thioesterase"/>
    <property type="match status" value="1"/>
</dbReference>
<dbReference type="PANTHER" id="PTHR31793:SF37">
    <property type="entry name" value="ACYL-COA THIOESTER HYDROLASE YBGC"/>
    <property type="match status" value="1"/>
</dbReference>
<dbReference type="AlphaFoldDB" id="A0A848G6L0"/>
<dbReference type="EMBL" id="JABBGA010000008">
    <property type="protein sequence ID" value="NML26556.1"/>
    <property type="molecule type" value="Genomic_DNA"/>
</dbReference>
<dbReference type="NCBIfam" id="TIGR02799">
    <property type="entry name" value="thio_ybgC"/>
    <property type="match status" value="1"/>
</dbReference>